<dbReference type="AlphaFoldDB" id="A0A131XSK6"/>
<organism evidence="2">
    <name type="scientific">Ixodes ricinus</name>
    <name type="common">Common tick</name>
    <name type="synonym">Acarus ricinus</name>
    <dbReference type="NCBI Taxonomy" id="34613"/>
    <lineage>
        <taxon>Eukaryota</taxon>
        <taxon>Metazoa</taxon>
        <taxon>Ecdysozoa</taxon>
        <taxon>Arthropoda</taxon>
        <taxon>Chelicerata</taxon>
        <taxon>Arachnida</taxon>
        <taxon>Acari</taxon>
        <taxon>Parasitiformes</taxon>
        <taxon>Ixodida</taxon>
        <taxon>Ixodoidea</taxon>
        <taxon>Ixodidae</taxon>
        <taxon>Ixodinae</taxon>
        <taxon>Ixodes</taxon>
    </lineage>
</organism>
<sequence length="208" mass="23491">MKRVLIAILVIGATACAALSKNKYGDEKSDINANKESMQTDEDTQMLGETLINVAEAIKEDARHPTLHDDQSVEYFLKKLFRKKIFRQIGKASEEIGKKILGQKAQEIIEQKMKERGHYTLEDAGNHSNYLFAISEEVERLGKDLIAKRPDLYGNSVQKNETPVHEKEQPLGKDYIRGRMTSSSECGAMAVTTWFTLVMPISCAKQKR</sequence>
<dbReference type="EMBL" id="GEFM01006159">
    <property type="protein sequence ID" value="JAP69637.1"/>
    <property type="molecule type" value="mRNA"/>
</dbReference>
<evidence type="ECO:0000256" key="1">
    <source>
        <dbReference type="SAM" id="SignalP"/>
    </source>
</evidence>
<accession>A0A131XSK6</accession>
<protein>
    <submittedName>
        <fullName evidence="2">Putative secreted protein</fullName>
    </submittedName>
</protein>
<name>A0A131XSK6_IXORI</name>
<proteinExistence type="evidence at transcript level"/>
<keyword evidence="1" id="KW-0732">Signal</keyword>
<feature type="signal peptide" evidence="1">
    <location>
        <begin position="1"/>
        <end position="20"/>
    </location>
</feature>
<reference evidence="2" key="1">
    <citation type="submission" date="2016-02" db="EMBL/GenBank/DDBJ databases">
        <title>RNAseq analyses of the midgut from blood- or serum-fed Ixodes ricinus ticks.</title>
        <authorList>
            <person name="Perner J."/>
            <person name="Provaznik J."/>
            <person name="Schrenkova J."/>
            <person name="Urbanova V."/>
            <person name="Ribeiro J.M."/>
            <person name="Kopacek P."/>
        </authorList>
    </citation>
    <scope>NUCLEOTIDE SEQUENCE</scope>
    <source>
        <tissue evidence="2">Gut</tissue>
    </source>
</reference>
<feature type="non-terminal residue" evidence="2">
    <location>
        <position position="208"/>
    </location>
</feature>
<evidence type="ECO:0000313" key="2">
    <source>
        <dbReference type="EMBL" id="JAP69637.1"/>
    </source>
</evidence>
<dbReference type="PROSITE" id="PS51257">
    <property type="entry name" value="PROKAR_LIPOPROTEIN"/>
    <property type="match status" value="1"/>
</dbReference>
<feature type="chain" id="PRO_5007284078" evidence="1">
    <location>
        <begin position="21"/>
        <end position="208"/>
    </location>
</feature>